<comment type="caution">
    <text evidence="1">The sequence shown here is derived from an EMBL/GenBank/DDBJ whole genome shotgun (WGS) entry which is preliminary data.</text>
</comment>
<keyword evidence="2" id="KW-1185">Reference proteome</keyword>
<proteinExistence type="predicted"/>
<reference evidence="1" key="1">
    <citation type="submission" date="2022-09" db="EMBL/GenBank/DDBJ databases">
        <title>A Global Phylogenomic Analysis of the Shiitake Genus Lentinula.</title>
        <authorList>
            <consortium name="DOE Joint Genome Institute"/>
            <person name="Sierra-Patev S."/>
            <person name="Min B."/>
            <person name="Naranjo-Ortiz M."/>
            <person name="Looney B."/>
            <person name="Konkel Z."/>
            <person name="Slot J.C."/>
            <person name="Sakamoto Y."/>
            <person name="Steenwyk J.L."/>
            <person name="Rokas A."/>
            <person name="Carro J."/>
            <person name="Camarero S."/>
            <person name="Ferreira P."/>
            <person name="Molpeceres G."/>
            <person name="Ruiz-Duenas F.J."/>
            <person name="Serrano A."/>
            <person name="Henrissat B."/>
            <person name="Drula E."/>
            <person name="Hughes K.W."/>
            <person name="Mata J.L."/>
            <person name="Ishikawa N.K."/>
            <person name="Vargas-Isla R."/>
            <person name="Ushijima S."/>
            <person name="Smith C.A."/>
            <person name="Ahrendt S."/>
            <person name="Andreopoulos W."/>
            <person name="He G."/>
            <person name="Labutti K."/>
            <person name="Lipzen A."/>
            <person name="Ng V."/>
            <person name="Riley R."/>
            <person name="Sandor L."/>
            <person name="Barry K."/>
            <person name="Martinez A.T."/>
            <person name="Xiao Y."/>
            <person name="Gibbons J.G."/>
            <person name="Terashima K."/>
            <person name="Grigoriev I.V."/>
            <person name="Hibbett D.S."/>
        </authorList>
    </citation>
    <scope>NUCLEOTIDE SEQUENCE</scope>
    <source>
        <strain evidence="1">TMI1499</strain>
    </source>
</reference>
<feature type="non-terminal residue" evidence="1">
    <location>
        <position position="1"/>
    </location>
</feature>
<protein>
    <submittedName>
        <fullName evidence="1">Uncharacterized protein</fullName>
    </submittedName>
</protein>
<evidence type="ECO:0000313" key="2">
    <source>
        <dbReference type="Proteomes" id="UP001163835"/>
    </source>
</evidence>
<name>A0ACC1THN0_9AGAR</name>
<organism evidence="1 2">
    <name type="scientific">Lentinula aff. lateritia</name>
    <dbReference type="NCBI Taxonomy" id="2804960"/>
    <lineage>
        <taxon>Eukaryota</taxon>
        <taxon>Fungi</taxon>
        <taxon>Dikarya</taxon>
        <taxon>Basidiomycota</taxon>
        <taxon>Agaricomycotina</taxon>
        <taxon>Agaricomycetes</taxon>
        <taxon>Agaricomycetidae</taxon>
        <taxon>Agaricales</taxon>
        <taxon>Marasmiineae</taxon>
        <taxon>Omphalotaceae</taxon>
        <taxon>Lentinula</taxon>
    </lineage>
</organism>
<gene>
    <name evidence="1" type="ORF">F5876DRAFT_70806</name>
</gene>
<dbReference type="EMBL" id="MU796168">
    <property type="protein sequence ID" value="KAJ3804237.1"/>
    <property type="molecule type" value="Genomic_DNA"/>
</dbReference>
<dbReference type="Proteomes" id="UP001163835">
    <property type="component" value="Unassembled WGS sequence"/>
</dbReference>
<evidence type="ECO:0000313" key="1">
    <source>
        <dbReference type="EMBL" id="KAJ3804237.1"/>
    </source>
</evidence>
<sequence length="577" mass="64469">APVLKTGPLISVTDAPHARKTARNQPQHGTHTASLGVGYLVNRSLIDVYLLPESGLQFRDVDNVDKQDDGAARRIFHTNVLDSLVEKKQSHEPSSEPTIQAGFEGTFAYLFVLGSLFEVWMNPTMSIEDRVLAAFRTQFWLNFVYHHILGLTKKFPDLYSTKRSFILPPSLRIFNQLCDSLVLLVLAYSEYYPGIPFSIHNISTEFIEHFFGVARQLLPNFSYAELLKIIQHVMVRQRILESAPKTPSPSKQPLLHVARVSAIDSTIDGNKFESEPNVEYESDDEPDEDGDDNDGDDSGDELSRPVPEEDEDEDDINIQQRINYAAGITAKNTARYSVLCDDLDDILSQHNLSNVDISLPLPSSTVVPSLASLSGPSQEAGIEFSKILNPCTSKFSVIASLNARKMWQSATVTKSERTVKLSTKFSQTMSMTENPKKMTPKEASHRLRIAQDHNVELQQQQKKKSRQKRWLEAAENINKIVGSVNVLPNLGAKNVTALNLLTPQSFVLMRTAQRIYIGQVLNIYKKGQNSRHGSVATVTDLSGRSFHLHTHAPIANVLYHLGQDALSGPLNRMELNE</sequence>
<accession>A0ACC1THN0</accession>